<dbReference type="CDD" id="cd04301">
    <property type="entry name" value="NAT_SF"/>
    <property type="match status" value="2"/>
</dbReference>
<dbReference type="RefSeq" id="XP_040729628.1">
    <property type="nucleotide sequence ID" value="XM_040873125.1"/>
</dbReference>
<dbReference type="GeneID" id="63790340"/>
<dbReference type="STRING" id="1196081.A0A364KNM6"/>
<dbReference type="AlphaFoldDB" id="A0A364KNM6"/>
<evidence type="ECO:0000256" key="6">
    <source>
        <dbReference type="SAM" id="MobiDB-lite"/>
    </source>
</evidence>
<dbReference type="Pfam" id="PF00933">
    <property type="entry name" value="Glyco_hydro_3"/>
    <property type="match status" value="1"/>
</dbReference>
<dbReference type="Gene3D" id="3.20.20.300">
    <property type="entry name" value="Glycoside hydrolase, family 3, N-terminal domain"/>
    <property type="match status" value="1"/>
</dbReference>
<dbReference type="PROSITE" id="PS51186">
    <property type="entry name" value="GNAT"/>
    <property type="match status" value="1"/>
</dbReference>
<comment type="caution">
    <text evidence="8">The sequence shown here is derived from an EMBL/GenBank/DDBJ whole genome shotgun (WGS) entry which is preliminary data.</text>
</comment>
<dbReference type="Gene3D" id="3.40.630.30">
    <property type="match status" value="2"/>
</dbReference>
<dbReference type="InterPro" id="IPR000182">
    <property type="entry name" value="GNAT_dom"/>
</dbReference>
<dbReference type="OrthoDB" id="47059at2759"/>
<proteinExistence type="inferred from homology"/>
<dbReference type="InterPro" id="IPR036962">
    <property type="entry name" value="Glyco_hydro_3_N_sf"/>
</dbReference>
<dbReference type="GO" id="GO:0016747">
    <property type="term" value="F:acyltransferase activity, transferring groups other than amino-acyl groups"/>
    <property type="evidence" value="ECO:0007669"/>
    <property type="project" value="InterPro"/>
</dbReference>
<dbReference type="Gene3D" id="3.40.50.1700">
    <property type="entry name" value="Glycoside hydrolase family 3 C-terminal domain"/>
    <property type="match status" value="1"/>
</dbReference>
<dbReference type="GO" id="GO:0005975">
    <property type="term" value="P:carbohydrate metabolic process"/>
    <property type="evidence" value="ECO:0007669"/>
    <property type="project" value="InterPro"/>
</dbReference>
<keyword evidence="5" id="KW-0326">Glycosidase</keyword>
<reference evidence="8 9" key="1">
    <citation type="journal article" date="2017" name="Biotechnol. Biofuels">
        <title>Differential beta-glucosidase expression as a function of carbon source availability in Talaromyces amestolkiae: a genomic and proteomic approach.</title>
        <authorList>
            <person name="de Eugenio L.I."/>
            <person name="Mendez-Liter J.A."/>
            <person name="Nieto-Dominguez M."/>
            <person name="Alonso L."/>
            <person name="Gil-Munoz J."/>
            <person name="Barriuso J."/>
            <person name="Prieto A."/>
            <person name="Martinez M.J."/>
        </authorList>
    </citation>
    <scope>NUCLEOTIDE SEQUENCE [LARGE SCALE GENOMIC DNA]</scope>
    <source>
        <strain evidence="8 9">CIB</strain>
    </source>
</reference>
<name>A0A364KNM6_TALAM</name>
<dbReference type="Proteomes" id="UP000249363">
    <property type="component" value="Unassembled WGS sequence"/>
</dbReference>
<keyword evidence="4" id="KW-0119">Carbohydrate metabolism</keyword>
<evidence type="ECO:0000313" key="9">
    <source>
        <dbReference type="Proteomes" id="UP000249363"/>
    </source>
</evidence>
<keyword evidence="3" id="KW-0325">Glycoprotein</keyword>
<dbReference type="InterPro" id="IPR001764">
    <property type="entry name" value="Glyco_hydro_3_N"/>
</dbReference>
<dbReference type="GO" id="GO:0009254">
    <property type="term" value="P:peptidoglycan turnover"/>
    <property type="evidence" value="ECO:0007669"/>
    <property type="project" value="TreeGrafter"/>
</dbReference>
<evidence type="ECO:0000256" key="3">
    <source>
        <dbReference type="ARBA" id="ARBA00023180"/>
    </source>
</evidence>
<evidence type="ECO:0000259" key="7">
    <source>
        <dbReference type="PROSITE" id="PS51186"/>
    </source>
</evidence>
<feature type="compositionally biased region" description="Basic and acidic residues" evidence="6">
    <location>
        <begin position="895"/>
        <end position="920"/>
    </location>
</feature>
<accession>A0A364KNM6</accession>
<dbReference type="InterPro" id="IPR017853">
    <property type="entry name" value="GH"/>
</dbReference>
<evidence type="ECO:0000256" key="4">
    <source>
        <dbReference type="ARBA" id="ARBA00023277"/>
    </source>
</evidence>
<protein>
    <recommendedName>
        <fullName evidence="7">N-acetyltransferase domain-containing protein</fullName>
    </recommendedName>
</protein>
<dbReference type="Pfam" id="PF00583">
    <property type="entry name" value="Acetyltransf_1"/>
    <property type="match status" value="2"/>
</dbReference>
<dbReference type="InterPro" id="IPR016181">
    <property type="entry name" value="Acyl_CoA_acyltransferase"/>
</dbReference>
<feature type="region of interest" description="Disordered" evidence="6">
    <location>
        <begin position="889"/>
        <end position="931"/>
    </location>
</feature>
<evidence type="ECO:0000313" key="8">
    <source>
        <dbReference type="EMBL" id="RAO65111.1"/>
    </source>
</evidence>
<organism evidence="8 9">
    <name type="scientific">Talaromyces amestolkiae</name>
    <dbReference type="NCBI Taxonomy" id="1196081"/>
    <lineage>
        <taxon>Eukaryota</taxon>
        <taxon>Fungi</taxon>
        <taxon>Dikarya</taxon>
        <taxon>Ascomycota</taxon>
        <taxon>Pezizomycotina</taxon>
        <taxon>Eurotiomycetes</taxon>
        <taxon>Eurotiomycetidae</taxon>
        <taxon>Eurotiales</taxon>
        <taxon>Trichocomaceae</taxon>
        <taxon>Talaromyces</taxon>
        <taxon>Talaromyces sect. Talaromyces</taxon>
    </lineage>
</organism>
<evidence type="ECO:0000256" key="2">
    <source>
        <dbReference type="ARBA" id="ARBA00022801"/>
    </source>
</evidence>
<comment type="similarity">
    <text evidence="1">Belongs to the glycosyl hydrolase 3 family.</text>
</comment>
<dbReference type="InterPro" id="IPR036881">
    <property type="entry name" value="Glyco_hydro_3_C_sf"/>
</dbReference>
<dbReference type="SUPFAM" id="SSF55729">
    <property type="entry name" value="Acyl-CoA N-acyltransferases (Nat)"/>
    <property type="match status" value="2"/>
</dbReference>
<gene>
    <name evidence="8" type="ORF">BHQ10_001123</name>
</gene>
<dbReference type="SUPFAM" id="SSF52279">
    <property type="entry name" value="Beta-D-glucan exohydrolase, C-terminal domain"/>
    <property type="match status" value="1"/>
</dbReference>
<dbReference type="SUPFAM" id="SSF51445">
    <property type="entry name" value="(Trans)glycosidases"/>
    <property type="match status" value="1"/>
</dbReference>
<dbReference type="PANTHER" id="PTHR30480:SF16">
    <property type="entry name" value="GLYCOSIDE HYDROLASE FAMILY 3 DOMAIN PROTEIN"/>
    <property type="match status" value="1"/>
</dbReference>
<evidence type="ECO:0000256" key="1">
    <source>
        <dbReference type="ARBA" id="ARBA00005336"/>
    </source>
</evidence>
<sequence>MSSSEDFRLRRKVGQLFAVGFHGYTPSTEIKTLIRDYGLGAIILFRRNIKDAAQLQALTLALQHEAKEAGHEYPLFIGIDQENGLVTRITPPIAAQQPGQMTLGATQSTANAYDVGKCTGEMLNFFGINMNYAPDCDVNSEPRNPVIGVRSPGEDPNFVARIASATARGLRESGVVPTVKHFPGHGDTAVDSHHGLPVITKSRSELERCELIPFRRAAAEGIEVVMTAHIALPKITSGPGSEGLPATLSSEALGILRDDMKYDGVIITDCLEMDGIRGTYGTVEGALMSLKAGSDSVMICHTYNVQVKSIERVVEAVQSGKLPESRINESLRRITSLKGKSLSWKHALRSADMSSLDELQAMNQRHQQIAERVYSQSTTVVRNNLGVLPITKPVSDVLLLTPGGKIPAGGAVDDGGPEHKTYIEVLRQDIGDMTSSVTQVDYPDGGELLEEHWRMIENDDAIVILVTRNAKEAEGQRSFALEVAKRRKDVIVIATCSPYDFLDDEKSVQTYVTTYEATVEAFKSAIEVIFGRVPAKGMLPVSSTSNKQRDPSFKTLPLCESQKGPMIDGILKVWDAALPNYPLPADNLRTVIDQSHAHHFIAQDTQTATIIGFCLSYTSQNQGQTSAEIAVIAVHPTEQHKGIGTKLLSATREYLYENHGCKNASLRSYFPRFWPGLPADLAPEVEQFFVHRGFRLRRGGDADLYQDIRDFVPPQQYIDKALAAGVTYKVIEAPEEFEDCLLGQKRNFAHYTGWVETYISLHPSKHPSSIMAAFDKHTGTQIAWTLMLSPDDDFVAHNWAFPPLASGNLSLKTGIIGCVGVDELHRSRGVGLALLCHAIQDMKKRGVEAVFVDSTDKVDCLNAQDHALSDHVHRYLNYHEDQLAARLKPKTVNDGAKKMTDSNDRYDAHLDHETQHDDQQQHSAHKNPTAP</sequence>
<keyword evidence="9" id="KW-1185">Reference proteome</keyword>
<dbReference type="GO" id="GO:0004553">
    <property type="term" value="F:hydrolase activity, hydrolyzing O-glycosyl compounds"/>
    <property type="evidence" value="ECO:0007669"/>
    <property type="project" value="InterPro"/>
</dbReference>
<dbReference type="EMBL" id="MIKG01000001">
    <property type="protein sequence ID" value="RAO65111.1"/>
    <property type="molecule type" value="Genomic_DNA"/>
</dbReference>
<dbReference type="InterPro" id="IPR050226">
    <property type="entry name" value="NagZ_Beta-hexosaminidase"/>
</dbReference>
<dbReference type="PANTHER" id="PTHR30480">
    <property type="entry name" value="BETA-HEXOSAMINIDASE-RELATED"/>
    <property type="match status" value="1"/>
</dbReference>
<evidence type="ECO:0000256" key="5">
    <source>
        <dbReference type="ARBA" id="ARBA00023295"/>
    </source>
</evidence>
<feature type="domain" description="N-acetyltransferase" evidence="7">
    <location>
        <begin position="556"/>
        <end position="719"/>
    </location>
</feature>
<keyword evidence="2" id="KW-0378">Hydrolase</keyword>